<dbReference type="Gene3D" id="3.60.10.10">
    <property type="entry name" value="Endonuclease/exonuclease/phosphatase"/>
    <property type="match status" value="1"/>
</dbReference>
<dbReference type="GO" id="GO:0000175">
    <property type="term" value="F:3'-5'-RNA exonuclease activity"/>
    <property type="evidence" value="ECO:0007669"/>
    <property type="project" value="TreeGrafter"/>
</dbReference>
<dbReference type="PANTHER" id="PTHR12121:SF36">
    <property type="entry name" value="ENDONUCLEASE_EXONUCLEASE_PHOSPHATASE DOMAIN-CONTAINING PROTEIN"/>
    <property type="match status" value="1"/>
</dbReference>
<dbReference type="GO" id="GO:0004519">
    <property type="term" value="F:endonuclease activity"/>
    <property type="evidence" value="ECO:0007669"/>
    <property type="project" value="UniProtKB-KW"/>
</dbReference>
<dbReference type="SUPFAM" id="SSF56219">
    <property type="entry name" value="DNase I-like"/>
    <property type="match status" value="1"/>
</dbReference>
<dbReference type="InterPro" id="IPR036691">
    <property type="entry name" value="Endo/exonu/phosph_ase_sf"/>
</dbReference>
<evidence type="ECO:0000256" key="1">
    <source>
        <dbReference type="SAM" id="MobiDB-lite"/>
    </source>
</evidence>
<reference evidence="3 4" key="1">
    <citation type="submission" date="2019-08" db="EMBL/GenBank/DDBJ databases">
        <authorList>
            <person name="Dhanesh K."/>
            <person name="Kumar G."/>
            <person name="Sasikala C."/>
            <person name="Venkata Ramana C."/>
        </authorList>
    </citation>
    <scope>NUCLEOTIDE SEQUENCE [LARGE SCALE GENOMIC DNA]</scope>
    <source>
        <strain evidence="3 4">JC645</strain>
    </source>
</reference>
<accession>A0A5M6CWK1</accession>
<evidence type="ECO:0000259" key="2">
    <source>
        <dbReference type="Pfam" id="PF03372"/>
    </source>
</evidence>
<keyword evidence="3" id="KW-0269">Exonuclease</keyword>
<gene>
    <name evidence="3" type="ORF">FYK55_24560</name>
</gene>
<organism evidence="3 4">
    <name type="scientific">Roseiconus nitratireducens</name>
    <dbReference type="NCBI Taxonomy" id="2605748"/>
    <lineage>
        <taxon>Bacteria</taxon>
        <taxon>Pseudomonadati</taxon>
        <taxon>Planctomycetota</taxon>
        <taxon>Planctomycetia</taxon>
        <taxon>Pirellulales</taxon>
        <taxon>Pirellulaceae</taxon>
        <taxon>Roseiconus</taxon>
    </lineage>
</organism>
<proteinExistence type="predicted"/>
<feature type="compositionally biased region" description="Polar residues" evidence="1">
    <location>
        <begin position="193"/>
        <end position="208"/>
    </location>
</feature>
<dbReference type="InterPro" id="IPR050410">
    <property type="entry name" value="CCR4/nocturin_mRNA_transcr"/>
</dbReference>
<keyword evidence="3" id="KW-0540">Nuclease</keyword>
<keyword evidence="3" id="KW-0255">Endonuclease</keyword>
<dbReference type="PANTHER" id="PTHR12121">
    <property type="entry name" value="CARBON CATABOLITE REPRESSOR PROTEIN 4"/>
    <property type="match status" value="1"/>
</dbReference>
<dbReference type="InterPro" id="IPR005135">
    <property type="entry name" value="Endo/exonuclease/phosphatase"/>
</dbReference>
<sequence length="258" mass="28482">MRVLTYNIRYANPGDGDDIWDNRRDRVIEVIRQADLVGLQEVTPEQFQDVRAGTPGMTWYGVGRDDGQEAGEHAPVGFRTDRFELLDKGSFWLSPTPEKAGSMGWDAALPRLASWVKLTDRQSGQPLLVVSTHFDHRGAEARRESAALIREQLKKLAGDTQRVILVGDLNARPDSPPLNTLLGSGAGLELTDSRTVSQTPPTGPSGTFNGFREIRPEMQIDYVTFAGPLQVLSHQTLDPKTSAGRFASDHLPILVRLQ</sequence>
<dbReference type="CDD" id="cd09083">
    <property type="entry name" value="EEP-1"/>
    <property type="match status" value="1"/>
</dbReference>
<keyword evidence="4" id="KW-1185">Reference proteome</keyword>
<name>A0A5M6CWK1_9BACT</name>
<comment type="caution">
    <text evidence="3">The sequence shown here is derived from an EMBL/GenBank/DDBJ whole genome shotgun (WGS) entry which is preliminary data.</text>
</comment>
<feature type="domain" description="Endonuclease/exonuclease/phosphatase" evidence="2">
    <location>
        <begin position="4"/>
        <end position="250"/>
    </location>
</feature>
<dbReference type="AlphaFoldDB" id="A0A5M6CWK1"/>
<feature type="region of interest" description="Disordered" evidence="1">
    <location>
        <begin position="192"/>
        <end position="211"/>
    </location>
</feature>
<dbReference type="Pfam" id="PF03372">
    <property type="entry name" value="Exo_endo_phos"/>
    <property type="match status" value="1"/>
</dbReference>
<dbReference type="Proteomes" id="UP000324479">
    <property type="component" value="Unassembled WGS sequence"/>
</dbReference>
<protein>
    <submittedName>
        <fullName evidence="3">Endonuclease/exonuclease/phosphatase family protein</fullName>
    </submittedName>
</protein>
<evidence type="ECO:0000313" key="4">
    <source>
        <dbReference type="Proteomes" id="UP000324479"/>
    </source>
</evidence>
<keyword evidence="3" id="KW-0378">Hydrolase</keyword>
<evidence type="ECO:0000313" key="3">
    <source>
        <dbReference type="EMBL" id="KAA5539346.1"/>
    </source>
</evidence>
<dbReference type="EMBL" id="VWOX01000020">
    <property type="protein sequence ID" value="KAA5539346.1"/>
    <property type="molecule type" value="Genomic_DNA"/>
</dbReference>